<feature type="transmembrane region" description="Helical" evidence="7">
    <location>
        <begin position="338"/>
        <end position="360"/>
    </location>
</feature>
<comment type="subcellular location">
    <subcellularLocation>
        <location evidence="1">Cell membrane</location>
        <topology evidence="1">Multi-pass membrane protein</topology>
    </subcellularLocation>
</comment>
<comment type="caution">
    <text evidence="10">The sequence shown here is derived from an EMBL/GenBank/DDBJ whole genome shotgun (WGS) entry which is preliminary data.</text>
</comment>
<evidence type="ECO:0000259" key="8">
    <source>
        <dbReference type="Pfam" id="PF02687"/>
    </source>
</evidence>
<organism evidence="10 11">
    <name type="scientific">Clostridium neuense</name>
    <dbReference type="NCBI Taxonomy" id="1728934"/>
    <lineage>
        <taxon>Bacteria</taxon>
        <taxon>Bacillati</taxon>
        <taxon>Bacillota</taxon>
        <taxon>Clostridia</taxon>
        <taxon>Eubacteriales</taxon>
        <taxon>Clostridiaceae</taxon>
        <taxon>Clostridium</taxon>
    </lineage>
</organism>
<dbReference type="InterPro" id="IPR050250">
    <property type="entry name" value="Macrolide_Exporter_MacB"/>
</dbReference>
<dbReference type="PANTHER" id="PTHR30572:SF4">
    <property type="entry name" value="ABC TRANSPORTER PERMEASE YTRF"/>
    <property type="match status" value="1"/>
</dbReference>
<keyword evidence="3 7" id="KW-0812">Transmembrane</keyword>
<evidence type="ECO:0000256" key="1">
    <source>
        <dbReference type="ARBA" id="ARBA00004651"/>
    </source>
</evidence>
<evidence type="ECO:0000256" key="6">
    <source>
        <dbReference type="ARBA" id="ARBA00038076"/>
    </source>
</evidence>
<dbReference type="EMBL" id="JBJIAA010000002">
    <property type="protein sequence ID" value="MFL0249368.1"/>
    <property type="molecule type" value="Genomic_DNA"/>
</dbReference>
<feature type="transmembrane region" description="Helical" evidence="7">
    <location>
        <begin position="292"/>
        <end position="318"/>
    </location>
</feature>
<comment type="similarity">
    <text evidence="6">Belongs to the ABC-4 integral membrane protein family.</text>
</comment>
<feature type="domain" description="ABC3 transporter permease C-terminal" evidence="8">
    <location>
        <begin position="701"/>
        <end position="817"/>
    </location>
</feature>
<keyword evidence="5 7" id="KW-0472">Membrane</keyword>
<feature type="transmembrane region" description="Helical" evidence="7">
    <location>
        <begin position="237"/>
        <end position="260"/>
    </location>
</feature>
<feature type="transmembrane region" description="Helical" evidence="7">
    <location>
        <begin position="21"/>
        <end position="41"/>
    </location>
</feature>
<evidence type="ECO:0000256" key="5">
    <source>
        <dbReference type="ARBA" id="ARBA00023136"/>
    </source>
</evidence>
<dbReference type="Pfam" id="PF12704">
    <property type="entry name" value="MacB_PCD"/>
    <property type="match status" value="1"/>
</dbReference>
<evidence type="ECO:0000313" key="10">
    <source>
        <dbReference type="EMBL" id="MFL0249368.1"/>
    </source>
</evidence>
<feature type="domain" description="MacB-like periplasmic core" evidence="9">
    <location>
        <begin position="20"/>
        <end position="209"/>
    </location>
</feature>
<dbReference type="InterPro" id="IPR003838">
    <property type="entry name" value="ABC3_permease_C"/>
</dbReference>
<evidence type="ECO:0000313" key="11">
    <source>
        <dbReference type="Proteomes" id="UP001623592"/>
    </source>
</evidence>
<dbReference type="Pfam" id="PF02687">
    <property type="entry name" value="FtsX"/>
    <property type="match status" value="2"/>
</dbReference>
<keyword evidence="11" id="KW-1185">Reference proteome</keyword>
<keyword evidence="4 7" id="KW-1133">Transmembrane helix</keyword>
<dbReference type="InterPro" id="IPR025857">
    <property type="entry name" value="MacB_PCD"/>
</dbReference>
<proteinExistence type="inferred from homology"/>
<dbReference type="Proteomes" id="UP001623592">
    <property type="component" value="Unassembled WGS sequence"/>
</dbReference>
<feature type="transmembrane region" description="Helical" evidence="7">
    <location>
        <begin position="784"/>
        <end position="805"/>
    </location>
</feature>
<gene>
    <name evidence="10" type="ORF">ACJDT4_02960</name>
</gene>
<evidence type="ECO:0000259" key="9">
    <source>
        <dbReference type="Pfam" id="PF12704"/>
    </source>
</evidence>
<evidence type="ECO:0000256" key="2">
    <source>
        <dbReference type="ARBA" id="ARBA00022475"/>
    </source>
</evidence>
<evidence type="ECO:0000256" key="7">
    <source>
        <dbReference type="SAM" id="Phobius"/>
    </source>
</evidence>
<feature type="domain" description="ABC3 transporter permease C-terminal" evidence="8">
    <location>
        <begin position="243"/>
        <end position="365"/>
    </location>
</feature>
<dbReference type="PANTHER" id="PTHR30572">
    <property type="entry name" value="MEMBRANE COMPONENT OF TRANSPORTER-RELATED"/>
    <property type="match status" value="1"/>
</dbReference>
<feature type="transmembrane region" description="Helical" evidence="7">
    <location>
        <begin position="696"/>
        <end position="723"/>
    </location>
</feature>
<dbReference type="RefSeq" id="WP_406786038.1">
    <property type="nucleotide sequence ID" value="NZ_JBJIAA010000002.1"/>
</dbReference>
<evidence type="ECO:0000256" key="3">
    <source>
        <dbReference type="ARBA" id="ARBA00022692"/>
    </source>
</evidence>
<feature type="transmembrane region" description="Helical" evidence="7">
    <location>
        <begin position="744"/>
        <end position="772"/>
    </location>
</feature>
<evidence type="ECO:0000256" key="4">
    <source>
        <dbReference type="ARBA" id="ARBA00022989"/>
    </source>
</evidence>
<name>A0ABW8TCC1_9CLOT</name>
<keyword evidence="2" id="KW-1003">Cell membrane</keyword>
<feature type="transmembrane region" description="Helical" evidence="7">
    <location>
        <begin position="410"/>
        <end position="431"/>
    </location>
</feature>
<reference evidence="10 11" key="1">
    <citation type="submission" date="2024-11" db="EMBL/GenBank/DDBJ databases">
        <authorList>
            <person name="Heng Y.C."/>
            <person name="Lim A.C.H."/>
            <person name="Lee J.K.Y."/>
            <person name="Kittelmann S."/>
        </authorList>
    </citation>
    <scope>NUCLEOTIDE SEQUENCE [LARGE SCALE GENOMIC DNA]</scope>
    <source>
        <strain evidence="10 11">WILCCON 0114</strain>
    </source>
</reference>
<protein>
    <submittedName>
        <fullName evidence="10">ABC transporter permease</fullName>
    </submittedName>
</protein>
<sequence length="825" mass="90823">MISSYRQLTGKYLKANKKRSVLTIIGIVLSVALISAIGFFLKGVQQAEIESFQSQYGSWHVAYQKVDKNLLSKIKSNPKVSMSGLLQDEKEIKLQKGVSIAPQIVSDDALELLPYKLKSGRFPNNKNEVVLEKWVLKYVKKGAKVGDILEIGGKKYKLVGILQDGIQSQSTNKGIMFSKSNNIAISRATLIVKISSKVNLKKAVSELKSLGANNKASDNTYVVDLQGGGNDSSTKSMYAIVGVIIGIVVIATAAVIYNSFQISVVERIKQFGLLRAVGMTPRQLRNMVLREASILAVISIPIGLICGIIAINLIGFAFKIIGGDSLILMKISIAPSVILISAVVGIISVYLSAVLPAYFAGKISPLVAISSRASITKEKIKRRKGTILKKLFGFEGNLASKNIRRNKKRYRITVFSIIISVVLFVTFKSFMDMALNLNGTSNELDKMHFTVQGDDKDPKANCIADNIINSINSLGVVKETYKMYNPVVFKEYLDTSSEISDVKNLGKFYGREELNGQEKTMFDQGSVFAYDDNSLKSSEAYLDKGKIDAEKLNKENGVIVINKNIILNQKTKKKYKGKVLDIKPGDEIDLKYINNGKDIEPAKKVKVIAVLNDDPFEPNFAPRGIKLITTKKVMENLTGMKDIKPNAINIQLKDEKFEEKAKSQIETAIESNPNLKVLDIIDVNREIKSGSLMIEILVYGFVIVVSLIGSVNIVNTLTTNIILRKREFAALKAIGFTQKGLKKMIVLEGVLYGIVGTIYGCIIACILSYLLYLGISGIQEIQWNIPWTAMGIAGIAAIVIGYLSVLSPLSRINKENIIETIREDS</sequence>
<accession>A0ABW8TCC1</accession>